<proteinExistence type="predicted"/>
<gene>
    <name evidence="1" type="ORF">MACH08_36290</name>
</gene>
<evidence type="ECO:0000313" key="1">
    <source>
        <dbReference type="EMBL" id="GLO67845.1"/>
    </source>
</evidence>
<protein>
    <recommendedName>
        <fullName evidence="3">YokE-like PH domain-containing protein</fullName>
    </recommendedName>
</protein>
<accession>A0ABQ5TP37</accession>
<comment type="caution">
    <text evidence="1">The sequence shown here is derived from an EMBL/GenBank/DDBJ whole genome shotgun (WGS) entry which is preliminary data.</text>
</comment>
<evidence type="ECO:0008006" key="3">
    <source>
        <dbReference type="Google" id="ProtNLM"/>
    </source>
</evidence>
<evidence type="ECO:0000313" key="2">
    <source>
        <dbReference type="Proteomes" id="UP001275436"/>
    </source>
</evidence>
<dbReference type="EMBL" id="BSKO01000001">
    <property type="protein sequence ID" value="GLO67845.1"/>
    <property type="molecule type" value="Genomic_DNA"/>
</dbReference>
<dbReference type="Proteomes" id="UP001275436">
    <property type="component" value="Unassembled WGS sequence"/>
</dbReference>
<reference evidence="1 2" key="1">
    <citation type="submission" date="2023-02" db="EMBL/GenBank/DDBJ databases">
        <title>Oceanobacillus kimchii IFOP_LL358 isolated form Alexandrium catenella lab strain.</title>
        <authorList>
            <person name="Gajardo G."/>
            <person name="Ueki S."/>
            <person name="Maruyama F."/>
        </authorList>
    </citation>
    <scope>NUCLEOTIDE SEQUENCE [LARGE SCALE GENOMIC DNA]</scope>
    <source>
        <strain evidence="1 2">IFOP_LL358</strain>
    </source>
</reference>
<sequence length="99" mass="11900">MDLIASHPYIKVVRQVSSLQQTDTEEKRYMYIYNEKIVTKHREFPIDDVLDMSYRFVGKDSGMLYLHTLKGVYPYIVKTSPEDFVESFKELQNKRRYHT</sequence>
<keyword evidence="2" id="KW-1185">Reference proteome</keyword>
<dbReference type="RefSeq" id="WP_069684818.1">
    <property type="nucleotide sequence ID" value="NZ_BSKO01000001.1"/>
</dbReference>
<organism evidence="1 2">
    <name type="scientific">Oceanobacillus kimchii</name>
    <dbReference type="NCBI Taxonomy" id="746691"/>
    <lineage>
        <taxon>Bacteria</taxon>
        <taxon>Bacillati</taxon>
        <taxon>Bacillota</taxon>
        <taxon>Bacilli</taxon>
        <taxon>Bacillales</taxon>
        <taxon>Bacillaceae</taxon>
        <taxon>Oceanobacillus</taxon>
    </lineage>
</organism>
<name>A0ABQ5TP37_9BACI</name>